<organism evidence="3 4">
    <name type="scientific">Pseudovirgaria hyperparasitica</name>
    <dbReference type="NCBI Taxonomy" id="470096"/>
    <lineage>
        <taxon>Eukaryota</taxon>
        <taxon>Fungi</taxon>
        <taxon>Dikarya</taxon>
        <taxon>Ascomycota</taxon>
        <taxon>Pezizomycotina</taxon>
        <taxon>Dothideomycetes</taxon>
        <taxon>Dothideomycetes incertae sedis</taxon>
        <taxon>Acrospermales</taxon>
        <taxon>Acrospermaceae</taxon>
        <taxon>Pseudovirgaria</taxon>
    </lineage>
</organism>
<sequence>MVLNHACLSCATLIHVVVTVMYSCRGAYLSKLSRCQATNPSPALHACTCPAYTICTVARCAKYTRLTTTHLYHHSFLTSPLPISIHSKQPAYNVHTTSRPLSITSTPKLSPKISLTIQHHSSLTINYKSYTIKHPIPIIRSQISDPRSPPPNTTPNQFTSHLRPSLQFIAS</sequence>
<keyword evidence="2" id="KW-0732">Signal</keyword>
<dbReference type="AlphaFoldDB" id="A0A6A6WIL6"/>
<feature type="chain" id="PRO_5025596547" evidence="2">
    <location>
        <begin position="27"/>
        <end position="171"/>
    </location>
</feature>
<dbReference type="GeneID" id="54484314"/>
<evidence type="ECO:0000256" key="2">
    <source>
        <dbReference type="SAM" id="SignalP"/>
    </source>
</evidence>
<dbReference type="Proteomes" id="UP000799437">
    <property type="component" value="Unassembled WGS sequence"/>
</dbReference>
<dbReference type="RefSeq" id="XP_033604327.1">
    <property type="nucleotide sequence ID" value="XM_033743260.1"/>
</dbReference>
<evidence type="ECO:0000256" key="1">
    <source>
        <dbReference type="SAM" id="MobiDB-lite"/>
    </source>
</evidence>
<dbReference type="EMBL" id="ML996566">
    <property type="protein sequence ID" value="KAF2761876.1"/>
    <property type="molecule type" value="Genomic_DNA"/>
</dbReference>
<feature type="region of interest" description="Disordered" evidence="1">
    <location>
        <begin position="141"/>
        <end position="160"/>
    </location>
</feature>
<gene>
    <name evidence="3" type="ORF">EJ05DRAFT_472832</name>
</gene>
<proteinExistence type="predicted"/>
<protein>
    <submittedName>
        <fullName evidence="3">Uncharacterized protein</fullName>
    </submittedName>
</protein>
<name>A0A6A6WIL6_9PEZI</name>
<accession>A0A6A6WIL6</accession>
<reference evidence="3" key="1">
    <citation type="journal article" date="2020" name="Stud. Mycol.">
        <title>101 Dothideomycetes genomes: a test case for predicting lifestyles and emergence of pathogens.</title>
        <authorList>
            <person name="Haridas S."/>
            <person name="Albert R."/>
            <person name="Binder M."/>
            <person name="Bloem J."/>
            <person name="Labutti K."/>
            <person name="Salamov A."/>
            <person name="Andreopoulos B."/>
            <person name="Baker S."/>
            <person name="Barry K."/>
            <person name="Bills G."/>
            <person name="Bluhm B."/>
            <person name="Cannon C."/>
            <person name="Castanera R."/>
            <person name="Culley D."/>
            <person name="Daum C."/>
            <person name="Ezra D."/>
            <person name="Gonzalez J."/>
            <person name="Henrissat B."/>
            <person name="Kuo A."/>
            <person name="Liang C."/>
            <person name="Lipzen A."/>
            <person name="Lutzoni F."/>
            <person name="Magnuson J."/>
            <person name="Mondo S."/>
            <person name="Nolan M."/>
            <person name="Ohm R."/>
            <person name="Pangilinan J."/>
            <person name="Park H.-J."/>
            <person name="Ramirez L."/>
            <person name="Alfaro M."/>
            <person name="Sun H."/>
            <person name="Tritt A."/>
            <person name="Yoshinaga Y."/>
            <person name="Zwiers L.-H."/>
            <person name="Turgeon B."/>
            <person name="Goodwin S."/>
            <person name="Spatafora J."/>
            <person name="Crous P."/>
            <person name="Grigoriev I."/>
        </authorList>
    </citation>
    <scope>NUCLEOTIDE SEQUENCE</scope>
    <source>
        <strain evidence="3">CBS 121739</strain>
    </source>
</reference>
<evidence type="ECO:0000313" key="4">
    <source>
        <dbReference type="Proteomes" id="UP000799437"/>
    </source>
</evidence>
<evidence type="ECO:0000313" key="3">
    <source>
        <dbReference type="EMBL" id="KAF2761876.1"/>
    </source>
</evidence>
<feature type="signal peptide" evidence="2">
    <location>
        <begin position="1"/>
        <end position="26"/>
    </location>
</feature>
<keyword evidence="4" id="KW-1185">Reference proteome</keyword>